<keyword evidence="3" id="KW-1185">Reference proteome</keyword>
<dbReference type="Gene3D" id="3.40.50.1820">
    <property type="entry name" value="alpha/beta hydrolase"/>
    <property type="match status" value="1"/>
</dbReference>
<evidence type="ECO:0000259" key="1">
    <source>
        <dbReference type="Pfam" id="PF12146"/>
    </source>
</evidence>
<evidence type="ECO:0000313" key="3">
    <source>
        <dbReference type="Proteomes" id="UP001365846"/>
    </source>
</evidence>
<dbReference type="InterPro" id="IPR050266">
    <property type="entry name" value="AB_hydrolase_sf"/>
</dbReference>
<dbReference type="PANTHER" id="PTHR43798">
    <property type="entry name" value="MONOACYLGLYCEROL LIPASE"/>
    <property type="match status" value="1"/>
</dbReference>
<organism evidence="2 3">
    <name type="scientific">Variovorax ureilyticus</name>
    <dbReference type="NCBI Taxonomy" id="1836198"/>
    <lineage>
        <taxon>Bacteria</taxon>
        <taxon>Pseudomonadati</taxon>
        <taxon>Pseudomonadota</taxon>
        <taxon>Betaproteobacteria</taxon>
        <taxon>Burkholderiales</taxon>
        <taxon>Comamonadaceae</taxon>
        <taxon>Variovorax</taxon>
    </lineage>
</organism>
<feature type="domain" description="Serine aminopeptidase S33" evidence="1">
    <location>
        <begin position="77"/>
        <end position="329"/>
    </location>
</feature>
<dbReference type="RefSeq" id="WP_340359519.1">
    <property type="nucleotide sequence ID" value="NZ_JBBKZU010000012.1"/>
</dbReference>
<accession>A0ABU8VKT9</accession>
<dbReference type="InterPro" id="IPR022742">
    <property type="entry name" value="Hydrolase_4"/>
</dbReference>
<dbReference type="PANTHER" id="PTHR43798:SF33">
    <property type="entry name" value="HYDROLASE, PUTATIVE (AFU_ORTHOLOGUE AFUA_2G14860)-RELATED"/>
    <property type="match status" value="1"/>
</dbReference>
<proteinExistence type="predicted"/>
<dbReference type="GO" id="GO:0016787">
    <property type="term" value="F:hydrolase activity"/>
    <property type="evidence" value="ECO:0007669"/>
    <property type="project" value="UniProtKB-KW"/>
</dbReference>
<dbReference type="Proteomes" id="UP001365846">
    <property type="component" value="Unassembled WGS sequence"/>
</dbReference>
<comment type="caution">
    <text evidence="2">The sequence shown here is derived from an EMBL/GenBank/DDBJ whole genome shotgun (WGS) entry which is preliminary data.</text>
</comment>
<name>A0ABU8VKT9_9BURK</name>
<sequence length="348" mass="38680">MRNFDANGPFRTALPKVAVDYFRVPGIDPAVTIHLRHKRLAGDLPRGEHPVVIFVHGATYPGTVVFDHAMFGGGSWLDYMAVHGFDAYSFDVRGYGLSSRPAEFGEGSRRGLPYARTPDAIADLKAVVDFVRARTPRSKVNLVGWSWGTAIAGGFASKYGELVRHIVMVSPLWIIRNSPVSAMSRWMTSAVPTLLQSGDLLGAYRSISKSEARRRWVRGLEPDVAEQLMPRAEFDGWWRALANVQGNDDESSESVEAPNGVMADLVDVWSAGQATYTPESISSPTLLLVGEWDVDTPAYMAQEIFSRLKGASYKRLEVLARGTHSMALEVNRVDLYRRTREFLQTRFI</sequence>
<keyword evidence="2" id="KW-0378">Hydrolase</keyword>
<dbReference type="InterPro" id="IPR029058">
    <property type="entry name" value="AB_hydrolase_fold"/>
</dbReference>
<gene>
    <name evidence="2" type="ORF">WKW77_24600</name>
</gene>
<evidence type="ECO:0000313" key="2">
    <source>
        <dbReference type="EMBL" id="MEJ8814287.1"/>
    </source>
</evidence>
<dbReference type="Pfam" id="PF12146">
    <property type="entry name" value="Hydrolase_4"/>
    <property type="match status" value="1"/>
</dbReference>
<dbReference type="SUPFAM" id="SSF53474">
    <property type="entry name" value="alpha/beta-Hydrolases"/>
    <property type="match status" value="1"/>
</dbReference>
<dbReference type="EMBL" id="JBBKZU010000012">
    <property type="protein sequence ID" value="MEJ8814287.1"/>
    <property type="molecule type" value="Genomic_DNA"/>
</dbReference>
<reference evidence="2 3" key="1">
    <citation type="submission" date="2024-03" db="EMBL/GenBank/DDBJ databases">
        <title>Novel species of the genus Variovorax.</title>
        <authorList>
            <person name="Liu Q."/>
            <person name="Xin Y.-H."/>
        </authorList>
    </citation>
    <scope>NUCLEOTIDE SEQUENCE [LARGE SCALE GENOMIC DNA]</scope>
    <source>
        <strain evidence="2 3">KACC 18899</strain>
    </source>
</reference>
<protein>
    <submittedName>
        <fullName evidence="2">Alpha/beta fold hydrolase</fullName>
    </submittedName>
</protein>